<dbReference type="InterPro" id="IPR047655">
    <property type="entry name" value="Transpos_IS630-like"/>
</dbReference>
<dbReference type="InterPro" id="IPR012337">
    <property type="entry name" value="RNaseH-like_sf"/>
</dbReference>
<evidence type="ECO:0000313" key="3">
    <source>
        <dbReference type="Proteomes" id="UP000599391"/>
    </source>
</evidence>
<evidence type="ECO:0000313" key="2">
    <source>
        <dbReference type="EMBL" id="MBH8554285.1"/>
    </source>
</evidence>
<keyword evidence="3" id="KW-1185">Reference proteome</keyword>
<sequence length="184" mass="21759">VIPPIDKQRKIRYWCEDESRVGLKTEAGRLITNFGTKPIGIMQWKRDNFYLYGLVKPLTGEYFIWEFSHLNAACFQVFLEKFSATYAQDIHIIQLDNGAFHFSQHLQIPENIILLFQPPHTPQVNPIERLWEEIKRHLAWESFGTLDELRQFIWRRLEKLNTSIVASITGWDFILDALFESNFS</sequence>
<gene>
    <name evidence="2" type="ORF">I8751_18330</name>
</gene>
<dbReference type="Pfam" id="PF13358">
    <property type="entry name" value="DDE_3"/>
    <property type="match status" value="1"/>
</dbReference>
<dbReference type="EMBL" id="JAECZB010000067">
    <property type="protein sequence ID" value="MBH8554285.1"/>
    <property type="molecule type" value="Genomic_DNA"/>
</dbReference>
<dbReference type="InterPro" id="IPR036397">
    <property type="entry name" value="RNaseH_sf"/>
</dbReference>
<dbReference type="Gene3D" id="3.30.420.10">
    <property type="entry name" value="Ribonuclease H-like superfamily/Ribonuclease H"/>
    <property type="match status" value="1"/>
</dbReference>
<name>A0A8J7L2K1_9CYAN</name>
<comment type="caution">
    <text evidence="2">The sequence shown here is derived from an EMBL/GenBank/DDBJ whole genome shotgun (WGS) entry which is preliminary data.</text>
</comment>
<dbReference type="SUPFAM" id="SSF53098">
    <property type="entry name" value="Ribonuclease H-like"/>
    <property type="match status" value="1"/>
</dbReference>
<accession>A0A8J7L2K1</accession>
<dbReference type="AlphaFoldDB" id="A0A8J7L2K1"/>
<dbReference type="InterPro" id="IPR038717">
    <property type="entry name" value="Tc1-like_DDE_dom"/>
</dbReference>
<dbReference type="Proteomes" id="UP000599391">
    <property type="component" value="Unassembled WGS sequence"/>
</dbReference>
<dbReference type="GO" id="GO:0003676">
    <property type="term" value="F:nucleic acid binding"/>
    <property type="evidence" value="ECO:0007669"/>
    <property type="project" value="InterPro"/>
</dbReference>
<protein>
    <submittedName>
        <fullName evidence="2">IS630 family transposase</fullName>
    </submittedName>
</protein>
<proteinExistence type="predicted"/>
<organism evidence="2 3">
    <name type="scientific">Atlanticothrix silvestris CENA357</name>
    <dbReference type="NCBI Taxonomy" id="1725252"/>
    <lineage>
        <taxon>Bacteria</taxon>
        <taxon>Bacillati</taxon>
        <taxon>Cyanobacteriota</taxon>
        <taxon>Cyanophyceae</taxon>
        <taxon>Nostocales</taxon>
        <taxon>Nodulariaceae</taxon>
        <taxon>Atlanticothrix</taxon>
        <taxon>Atlanticothrix silvestris</taxon>
    </lineage>
</organism>
<feature type="non-terminal residue" evidence="2">
    <location>
        <position position="1"/>
    </location>
</feature>
<dbReference type="RefSeq" id="WP_214440525.1">
    <property type="nucleotide sequence ID" value="NZ_JAECZB010000067.1"/>
</dbReference>
<reference evidence="2 3" key="1">
    <citation type="journal article" date="2021" name="Int. J. Syst. Evol. Microbiol.">
        <title>Amazonocrinis nigriterrae gen. nov., sp. nov., Atlanticothrix silvestris gen. nov., sp. nov. and Dendronalium phyllosphericum gen. nov., sp. nov., nostocacean cyanobacteria from Brazilian environments.</title>
        <authorList>
            <person name="Alvarenga D.O."/>
            <person name="Andreote A.P.D."/>
            <person name="Branco L.H.Z."/>
            <person name="Delbaje E."/>
            <person name="Cruz R.B."/>
            <person name="Varani A.M."/>
            <person name="Fiore M.F."/>
        </authorList>
    </citation>
    <scope>NUCLEOTIDE SEQUENCE [LARGE SCALE GENOMIC DNA]</scope>
    <source>
        <strain evidence="2 3">CENA357</strain>
    </source>
</reference>
<dbReference type="NCBIfam" id="NF033545">
    <property type="entry name" value="transpos_IS630"/>
    <property type="match status" value="1"/>
</dbReference>
<feature type="domain" description="Tc1-like transposase DDE" evidence="1">
    <location>
        <begin position="13"/>
        <end position="150"/>
    </location>
</feature>
<evidence type="ECO:0000259" key="1">
    <source>
        <dbReference type="Pfam" id="PF13358"/>
    </source>
</evidence>